<dbReference type="InterPro" id="IPR017853">
    <property type="entry name" value="GH"/>
</dbReference>
<feature type="binding site" evidence="7">
    <location>
        <position position="172"/>
    </location>
    <ligand>
        <name>substrate</name>
    </ligand>
</feature>
<dbReference type="GO" id="GO:0016052">
    <property type="term" value="P:carbohydrate catabolic process"/>
    <property type="evidence" value="ECO:0007669"/>
    <property type="project" value="InterPro"/>
</dbReference>
<feature type="binding site" evidence="7">
    <location>
        <position position="511"/>
    </location>
    <ligand>
        <name>substrate</name>
    </ligand>
</feature>
<dbReference type="GO" id="GO:0004557">
    <property type="term" value="F:alpha-galactosidase activity"/>
    <property type="evidence" value="ECO:0007669"/>
    <property type="project" value="UniProtKB-UniRule"/>
</dbReference>
<evidence type="ECO:0000256" key="1">
    <source>
        <dbReference type="ARBA" id="ARBA00001255"/>
    </source>
</evidence>
<keyword evidence="3 5" id="KW-0378">Hydrolase</keyword>
<sequence>MHISYETGQRLWLLTGDTSAYALRLDDGDRLRHVHWGPRITLAEAVALGQEIADPAASSFEQGPGAAELSVEGGDHFGPVSLQVRFADGTRGIEWRYLGHEADGNHLRIDLADRYYPLEVKLHYAVHDDVIERWVDVVNKGPETLDVLRADSAAWQVPAREGYRLSHLVGAWNSEFRLRRADLPTAETVLTSRRGATSHHANPWLAVDDGTAGEDHGEVWSTVLAWSGSWRVTLSRDPGGRTGWTGGFGHEGLTWTLEAGETLTTPVFAGVWSGSGFGAASRAWHAYVSNQVLPYPAEDRPVLYNSWEATGFDVDEAGQMALAAKAASLGAELFVMDDGWFGARLSDHAGLGDWEPNPRRFPNGLRPLADEVRRLGMRFGIWVEPEMVNPDSDLYRAHPDWVLHQPNRRRTEMRNQLVLNFARPDVEQWAHAWLDKLVAGLDLDFLKWDFNRAFTEAGPDRVFLEHTRAVYRVMDRLRADHPGLRIEACAGGGGRADLGILARTDQIWTSDNTDAVDRIAIQNGFGQYFPAQVMSAWVTDSPNVTTGRTTPLRFRFHVAMAGVLGLGGDLTTWTPDELKEAAEHVAAYKRIRPIVQHGTAYRLTGAGTLTGVQFVHGDEHVVLAWCPTRSYGYHPGPLPLPAVLPGAGYLDLDTGVTHSGAVLRQRGLPLDLPSGDHASTLVRLRRLS</sequence>
<feature type="domain" description="Glycosyl hydrolase family 36 C-terminal" evidence="8">
    <location>
        <begin position="612"/>
        <end position="684"/>
    </location>
</feature>
<dbReference type="AlphaFoldDB" id="A0A285J3K0"/>
<dbReference type="Pfam" id="PF02065">
    <property type="entry name" value="Melibiase"/>
    <property type="match status" value="1"/>
</dbReference>
<evidence type="ECO:0000259" key="8">
    <source>
        <dbReference type="Pfam" id="PF16874"/>
    </source>
</evidence>
<feature type="binding site" evidence="7">
    <location>
        <begin position="337"/>
        <end position="338"/>
    </location>
    <ligand>
        <name>substrate</name>
    </ligand>
</feature>
<dbReference type="InterPro" id="IPR038417">
    <property type="entry name" value="Alpga-gal_N_sf"/>
</dbReference>
<dbReference type="PIRSF" id="PIRSF005536">
    <property type="entry name" value="Agal"/>
    <property type="match status" value="1"/>
</dbReference>
<dbReference type="OrthoDB" id="9758822at2"/>
<dbReference type="PRINTS" id="PR00743">
    <property type="entry name" value="GLHYDRLASE36"/>
</dbReference>
<feature type="active site" description="Proton donor" evidence="6">
    <location>
        <position position="511"/>
    </location>
</feature>
<accession>A0A285J3K0</accession>
<dbReference type="InterPro" id="IPR031704">
    <property type="entry name" value="Glyco_hydro_36_N"/>
</dbReference>
<evidence type="ECO:0000256" key="3">
    <source>
        <dbReference type="ARBA" id="ARBA00022801"/>
    </source>
</evidence>
<gene>
    <name evidence="10" type="ORF">SAMN05421748_115193</name>
</gene>
<dbReference type="PANTHER" id="PTHR43053">
    <property type="entry name" value="GLYCOSIDASE FAMILY 31"/>
    <property type="match status" value="1"/>
</dbReference>
<feature type="binding site" evidence="7">
    <location>
        <begin position="447"/>
        <end position="451"/>
    </location>
    <ligand>
        <name>substrate</name>
    </ligand>
</feature>
<evidence type="ECO:0000256" key="6">
    <source>
        <dbReference type="PIRSR" id="PIRSR005536-1"/>
    </source>
</evidence>
<proteinExistence type="inferred from homology"/>
<keyword evidence="11" id="KW-1185">Reference proteome</keyword>
<reference evidence="10 11" key="1">
    <citation type="submission" date="2017-09" db="EMBL/GenBank/DDBJ databases">
        <authorList>
            <person name="Ehlers B."/>
            <person name="Leendertz F.H."/>
        </authorList>
    </citation>
    <scope>NUCLEOTIDE SEQUENCE [LARGE SCALE GENOMIC DNA]</scope>
    <source>
        <strain evidence="10 11">CGMCC 4.6857</strain>
    </source>
</reference>
<evidence type="ECO:0000256" key="4">
    <source>
        <dbReference type="ARBA" id="ARBA00023295"/>
    </source>
</evidence>
<protein>
    <recommendedName>
        <fullName evidence="2 5">Alpha-galactosidase</fullName>
        <ecNumber evidence="2 5">3.2.1.22</ecNumber>
    </recommendedName>
</protein>
<evidence type="ECO:0000313" key="10">
    <source>
        <dbReference type="EMBL" id="SNY54920.1"/>
    </source>
</evidence>
<dbReference type="InterPro" id="IPR050985">
    <property type="entry name" value="Alpha-glycosidase_related"/>
</dbReference>
<feature type="binding site" evidence="7">
    <location>
        <position position="489"/>
    </location>
    <ligand>
        <name>substrate</name>
    </ligand>
</feature>
<comment type="catalytic activity">
    <reaction evidence="1 5">
        <text>Hydrolysis of terminal, non-reducing alpha-D-galactose residues in alpha-D-galactosides, including galactose oligosaccharides, galactomannans and galactolipids.</text>
        <dbReference type="EC" id="3.2.1.22"/>
    </reaction>
</comment>
<feature type="domain" description="Glycosyl hydrolase family 36 N-terminal" evidence="9">
    <location>
        <begin position="30"/>
        <end position="258"/>
    </location>
</feature>
<dbReference type="CDD" id="cd14791">
    <property type="entry name" value="GH36"/>
    <property type="match status" value="1"/>
</dbReference>
<dbReference type="Gene3D" id="2.70.98.60">
    <property type="entry name" value="alpha-galactosidase from lactobacil brevis"/>
    <property type="match status" value="1"/>
</dbReference>
<dbReference type="InterPro" id="IPR002252">
    <property type="entry name" value="Glyco_hydro_36"/>
</dbReference>
<evidence type="ECO:0000259" key="9">
    <source>
        <dbReference type="Pfam" id="PF16875"/>
    </source>
</evidence>
<keyword evidence="4 5" id="KW-0326">Glycosidase</keyword>
<dbReference type="RefSeq" id="WP_097323693.1">
    <property type="nucleotide sequence ID" value="NZ_OBDY01000015.1"/>
</dbReference>
<organism evidence="10 11">
    <name type="scientific">Paractinoplanes atraurantiacus</name>
    <dbReference type="NCBI Taxonomy" id="1036182"/>
    <lineage>
        <taxon>Bacteria</taxon>
        <taxon>Bacillati</taxon>
        <taxon>Actinomycetota</taxon>
        <taxon>Actinomycetes</taxon>
        <taxon>Micromonosporales</taxon>
        <taxon>Micromonosporaceae</taxon>
        <taxon>Paractinoplanes</taxon>
    </lineage>
</organism>
<dbReference type="EMBL" id="OBDY01000015">
    <property type="protein sequence ID" value="SNY54920.1"/>
    <property type="molecule type" value="Genomic_DNA"/>
</dbReference>
<dbReference type="EC" id="3.2.1.22" evidence="2 5"/>
<dbReference type="InterPro" id="IPR013785">
    <property type="entry name" value="Aldolase_TIM"/>
</dbReference>
<feature type="binding site" evidence="7">
    <location>
        <position position="414"/>
    </location>
    <ligand>
        <name>substrate</name>
    </ligand>
</feature>
<feature type="active site" description="Nucleophile" evidence="6">
    <location>
        <position position="449"/>
    </location>
</feature>
<evidence type="ECO:0000256" key="5">
    <source>
        <dbReference type="PIRNR" id="PIRNR005536"/>
    </source>
</evidence>
<dbReference type="InterPro" id="IPR031705">
    <property type="entry name" value="Glyco_hydro_36_C"/>
</dbReference>
<dbReference type="SUPFAM" id="SSF51445">
    <property type="entry name" value="(Trans)glycosidases"/>
    <property type="match status" value="1"/>
</dbReference>
<dbReference type="Proteomes" id="UP000219612">
    <property type="component" value="Unassembled WGS sequence"/>
</dbReference>
<dbReference type="PANTHER" id="PTHR43053:SF3">
    <property type="entry name" value="ALPHA-GALACTOSIDASE C-RELATED"/>
    <property type="match status" value="1"/>
</dbReference>
<dbReference type="Gene3D" id="3.20.20.70">
    <property type="entry name" value="Aldolase class I"/>
    <property type="match status" value="1"/>
</dbReference>
<comment type="similarity">
    <text evidence="5">Belongs to the glycosyl hydrolase.</text>
</comment>
<dbReference type="Pfam" id="PF16875">
    <property type="entry name" value="Glyco_hydro_36N"/>
    <property type="match status" value="1"/>
</dbReference>
<dbReference type="Pfam" id="PF16874">
    <property type="entry name" value="Glyco_hydro_36C"/>
    <property type="match status" value="1"/>
</dbReference>
<dbReference type="FunFam" id="3.20.20.70:FF:000118">
    <property type="entry name" value="Alpha-galactosidase"/>
    <property type="match status" value="1"/>
</dbReference>
<name>A0A285J3K0_9ACTN</name>
<evidence type="ECO:0000313" key="11">
    <source>
        <dbReference type="Proteomes" id="UP000219612"/>
    </source>
</evidence>
<evidence type="ECO:0000256" key="2">
    <source>
        <dbReference type="ARBA" id="ARBA00012755"/>
    </source>
</evidence>
<evidence type="ECO:0000256" key="7">
    <source>
        <dbReference type="PIRSR" id="PIRSR005536-2"/>
    </source>
</evidence>